<dbReference type="OrthoDB" id="162969at2759"/>
<dbReference type="HOGENOM" id="CLU_736013_0_0_1"/>
<protein>
    <recommendedName>
        <fullName evidence="1">DDE-1 domain-containing protein</fullName>
    </recommendedName>
</protein>
<evidence type="ECO:0000313" key="2">
    <source>
        <dbReference type="EMBL" id="KIJ26213.1"/>
    </source>
</evidence>
<sequence>MDIFERWIKDLDLKMGHQGHHILLLVDNFSGHYISYTPCNIRIKFFEPNMTLFVQPCDAGIIRCLKAHYCRAFCMRALDLEELEERDIYKIQLNEAMYLAKDAWDAVSQEIIAHCWMHTKIQLETSLQIDSASHGPLSDPAAWRIIQDFAVSDSTLLQVEDKLKAHLDNHYRWDDWSPAFNAVMEAERDVAKALENLSKLTMKFLGCTVSNLPMGTMSTDPAPIHPPADLQAAPPQLKELENGLQDAVNKLKQHKRIIGTLLTLDEMLNPVEETEIGMSQYRFDGGDAEIVATVQHEMAVQNGETIEIDSDEEEEEEEVVVVEEGNKEEKLGAQASTKLPSSFTSPELSIDQFIPQSHPPLSRCLSMMTYPPLLYL</sequence>
<dbReference type="GO" id="GO:0003677">
    <property type="term" value="F:DNA binding"/>
    <property type="evidence" value="ECO:0007669"/>
    <property type="project" value="TreeGrafter"/>
</dbReference>
<dbReference type="PANTHER" id="PTHR19303">
    <property type="entry name" value="TRANSPOSON"/>
    <property type="match status" value="1"/>
</dbReference>
<gene>
    <name evidence="2" type="ORF">M422DRAFT_55619</name>
</gene>
<dbReference type="Proteomes" id="UP000054279">
    <property type="component" value="Unassembled WGS sequence"/>
</dbReference>
<keyword evidence="3" id="KW-1185">Reference proteome</keyword>
<reference evidence="2 3" key="1">
    <citation type="submission" date="2014-06" db="EMBL/GenBank/DDBJ databases">
        <title>Evolutionary Origins and Diversification of the Mycorrhizal Mutualists.</title>
        <authorList>
            <consortium name="DOE Joint Genome Institute"/>
            <consortium name="Mycorrhizal Genomics Consortium"/>
            <person name="Kohler A."/>
            <person name="Kuo A."/>
            <person name="Nagy L.G."/>
            <person name="Floudas D."/>
            <person name="Copeland A."/>
            <person name="Barry K.W."/>
            <person name="Cichocki N."/>
            <person name="Veneault-Fourrey C."/>
            <person name="LaButti K."/>
            <person name="Lindquist E.A."/>
            <person name="Lipzen A."/>
            <person name="Lundell T."/>
            <person name="Morin E."/>
            <person name="Murat C."/>
            <person name="Riley R."/>
            <person name="Ohm R."/>
            <person name="Sun H."/>
            <person name="Tunlid A."/>
            <person name="Henrissat B."/>
            <person name="Grigoriev I.V."/>
            <person name="Hibbett D.S."/>
            <person name="Martin F."/>
        </authorList>
    </citation>
    <scope>NUCLEOTIDE SEQUENCE [LARGE SCALE GENOMIC DNA]</scope>
    <source>
        <strain evidence="2 3">SS14</strain>
    </source>
</reference>
<proteinExistence type="predicted"/>
<dbReference type="EMBL" id="KN837379">
    <property type="protein sequence ID" value="KIJ26213.1"/>
    <property type="molecule type" value="Genomic_DNA"/>
</dbReference>
<dbReference type="AlphaFoldDB" id="A0A0C9TAR7"/>
<dbReference type="PANTHER" id="PTHR19303:SF73">
    <property type="entry name" value="PROTEIN PDC2"/>
    <property type="match status" value="1"/>
</dbReference>
<dbReference type="Pfam" id="PF03184">
    <property type="entry name" value="DDE_1"/>
    <property type="match status" value="1"/>
</dbReference>
<evidence type="ECO:0000313" key="3">
    <source>
        <dbReference type="Proteomes" id="UP000054279"/>
    </source>
</evidence>
<dbReference type="InterPro" id="IPR004875">
    <property type="entry name" value="DDE_SF_endonuclease_dom"/>
</dbReference>
<organism evidence="2 3">
    <name type="scientific">Sphaerobolus stellatus (strain SS14)</name>
    <dbReference type="NCBI Taxonomy" id="990650"/>
    <lineage>
        <taxon>Eukaryota</taxon>
        <taxon>Fungi</taxon>
        <taxon>Dikarya</taxon>
        <taxon>Basidiomycota</taxon>
        <taxon>Agaricomycotina</taxon>
        <taxon>Agaricomycetes</taxon>
        <taxon>Phallomycetidae</taxon>
        <taxon>Geastrales</taxon>
        <taxon>Sphaerobolaceae</taxon>
        <taxon>Sphaerobolus</taxon>
    </lineage>
</organism>
<name>A0A0C9TAR7_SPHS4</name>
<evidence type="ECO:0000259" key="1">
    <source>
        <dbReference type="Pfam" id="PF03184"/>
    </source>
</evidence>
<accession>A0A0C9TAR7</accession>
<dbReference type="GO" id="GO:0005634">
    <property type="term" value="C:nucleus"/>
    <property type="evidence" value="ECO:0007669"/>
    <property type="project" value="TreeGrafter"/>
</dbReference>
<feature type="domain" description="DDE-1" evidence="1">
    <location>
        <begin position="2"/>
        <end position="116"/>
    </location>
</feature>
<dbReference type="InterPro" id="IPR050863">
    <property type="entry name" value="CenT-Element_Derived"/>
</dbReference>